<evidence type="ECO:0000256" key="3">
    <source>
        <dbReference type="ARBA" id="ARBA00022946"/>
    </source>
</evidence>
<evidence type="ECO:0000313" key="9">
    <source>
        <dbReference type="EMBL" id="RHZ14928.1"/>
    </source>
</evidence>
<dbReference type="PANTHER" id="PTHR13137:SF6">
    <property type="entry name" value="SUCCINATE DEHYDROGENASE ASSEMBLY FACTOR 3, MITOCHONDRIAL"/>
    <property type="match status" value="1"/>
</dbReference>
<dbReference type="GO" id="GO:0034553">
    <property type="term" value="P:mitochondrial respiratory chain complex II assembly"/>
    <property type="evidence" value="ECO:0007669"/>
    <property type="project" value="UniProtKB-UniRule"/>
</dbReference>
<comment type="function">
    <text evidence="6">Plays an essential role in the assembly of succinate dehydrogenase (SDH), an enzyme complex (also referred to as respiratory complex II) that is a component of both the tricarboxylic acid (TCA) cycle and the mitochondrial electron transport chain, and which couples the oxidation of succinate to fumarate with the reduction of ubiquinone (coenzyme Q) to ubiquinol. Promotes maturation of the iron-sulfur protein subunit of the SDH catalytic dimer, protecting it from the deleterious effects of oxidants. May act together with SDHAF1.</text>
</comment>
<evidence type="ECO:0000256" key="2">
    <source>
        <dbReference type="ARBA" id="ARBA00006020"/>
    </source>
</evidence>
<dbReference type="InterPro" id="IPR008381">
    <property type="entry name" value="SDHAF3/Sdh7"/>
</dbReference>
<evidence type="ECO:0000256" key="6">
    <source>
        <dbReference type="RuleBase" id="RU368039"/>
    </source>
</evidence>
<dbReference type="Proteomes" id="UP000285712">
    <property type="component" value="Unassembled WGS sequence"/>
</dbReference>
<dbReference type="EMBL" id="QUSZ01005570">
    <property type="protein sequence ID" value="RHY09135.1"/>
    <property type="molecule type" value="Genomic_DNA"/>
</dbReference>
<protein>
    <recommendedName>
        <fullName evidence="6">Succinate dehydrogenase assembly factor 3</fullName>
        <shortName evidence="6">SDH assembly factor 3</shortName>
        <shortName evidence="6">SDHAF3</shortName>
    </recommendedName>
</protein>
<dbReference type="Proteomes" id="UP000265427">
    <property type="component" value="Unassembled WGS sequence"/>
</dbReference>
<evidence type="ECO:0000313" key="8">
    <source>
        <dbReference type="EMBL" id="RHY83250.1"/>
    </source>
</evidence>
<dbReference type="GO" id="GO:0005759">
    <property type="term" value="C:mitochondrial matrix"/>
    <property type="evidence" value="ECO:0007669"/>
    <property type="project" value="UniProtKB-SubCell"/>
</dbReference>
<accession>A0A397AS55</accession>
<evidence type="ECO:0000256" key="5">
    <source>
        <dbReference type="ARBA" id="ARBA00023186"/>
    </source>
</evidence>
<evidence type="ECO:0000313" key="12">
    <source>
        <dbReference type="Proteomes" id="UP000285712"/>
    </source>
</evidence>
<evidence type="ECO:0000313" key="7">
    <source>
        <dbReference type="EMBL" id="RHY09135.1"/>
    </source>
</evidence>
<keyword evidence="3" id="KW-0809">Transit peptide</keyword>
<organism evidence="7 10">
    <name type="scientific">Aphanomyces astaci</name>
    <name type="common">Crayfish plague agent</name>
    <dbReference type="NCBI Taxonomy" id="112090"/>
    <lineage>
        <taxon>Eukaryota</taxon>
        <taxon>Sar</taxon>
        <taxon>Stramenopiles</taxon>
        <taxon>Oomycota</taxon>
        <taxon>Saprolegniomycetes</taxon>
        <taxon>Saprolegniales</taxon>
        <taxon>Verrucalvaceae</taxon>
        <taxon>Aphanomyces</taxon>
    </lineage>
</organism>
<dbReference type="VEuPathDB" id="FungiDB:H257_13787"/>
<evidence type="ECO:0000256" key="1">
    <source>
        <dbReference type="ARBA" id="ARBA00004305"/>
    </source>
</evidence>
<dbReference type="Pfam" id="PF13233">
    <property type="entry name" value="Complex1_LYR_2"/>
    <property type="match status" value="1"/>
</dbReference>
<dbReference type="EMBL" id="QUTG01007004">
    <property type="protein sequence ID" value="RHY83250.1"/>
    <property type="molecule type" value="Genomic_DNA"/>
</dbReference>
<dbReference type="GO" id="GO:0006105">
    <property type="term" value="P:succinate metabolic process"/>
    <property type="evidence" value="ECO:0007669"/>
    <property type="project" value="TreeGrafter"/>
</dbReference>
<sequence>MQPQRSQVLGLYRDILRLHRRKLEPVMRVLGDRYVRDEFKLHKSAKPEFVHGFLTEWQNYRTMLQERQTHFGQDLSADTRKLLDDQQKQKLLDLHAAATKPTDTNNT</sequence>
<dbReference type="Proteomes" id="UP000285430">
    <property type="component" value="Unassembled WGS sequence"/>
</dbReference>
<keyword evidence="4 6" id="KW-0496">Mitochondrion</keyword>
<comment type="subunit">
    <text evidence="6">Interacts with the iron-sulfur protein subunit within the SDH catalytic dimer.</text>
</comment>
<dbReference type="GO" id="GO:0005758">
    <property type="term" value="C:mitochondrial intermembrane space"/>
    <property type="evidence" value="ECO:0007669"/>
    <property type="project" value="TreeGrafter"/>
</dbReference>
<name>A0A397AS55_APHAT</name>
<comment type="caution">
    <text evidence="7">The sequence shown here is derived from an EMBL/GenBank/DDBJ whole genome shotgun (WGS) entry which is preliminary data.</text>
</comment>
<dbReference type="AlphaFoldDB" id="A0A397AS55"/>
<gene>
    <name evidence="8" type="ORF">DYB35_000910</name>
    <name evidence="7" type="ORF">DYB36_000305</name>
    <name evidence="9" type="ORF">DYB37_004613</name>
</gene>
<evidence type="ECO:0000256" key="4">
    <source>
        <dbReference type="ARBA" id="ARBA00023128"/>
    </source>
</evidence>
<evidence type="ECO:0000313" key="10">
    <source>
        <dbReference type="Proteomes" id="UP000265427"/>
    </source>
</evidence>
<dbReference type="PANTHER" id="PTHR13137">
    <property type="entry name" value="DC11 ACN9 HOMOLOG"/>
    <property type="match status" value="1"/>
</dbReference>
<comment type="similarity">
    <text evidence="2 6">Belongs to the complex I LYR family. SDHAF3 subfamily.</text>
</comment>
<keyword evidence="5 6" id="KW-0143">Chaperone</keyword>
<dbReference type="EMBL" id="QUTH01004214">
    <property type="protein sequence ID" value="RHZ14928.1"/>
    <property type="molecule type" value="Genomic_DNA"/>
</dbReference>
<dbReference type="CDD" id="cd20270">
    <property type="entry name" value="Complex1_LYR_SDHAF3_LYRM10"/>
    <property type="match status" value="1"/>
</dbReference>
<evidence type="ECO:0000313" key="11">
    <source>
        <dbReference type="Proteomes" id="UP000285430"/>
    </source>
</evidence>
<proteinExistence type="inferred from homology"/>
<reference evidence="10 11" key="1">
    <citation type="submission" date="2018-08" db="EMBL/GenBank/DDBJ databases">
        <title>Aphanomyces genome sequencing and annotation.</title>
        <authorList>
            <person name="Minardi D."/>
            <person name="Oidtmann B."/>
            <person name="Van Der Giezen M."/>
            <person name="Studholme D.J."/>
        </authorList>
    </citation>
    <scope>NUCLEOTIDE SEQUENCE [LARGE SCALE GENOMIC DNA]</scope>
    <source>
        <strain evidence="9 11">Da</strain>
        <strain evidence="7 10">Kv</strain>
        <strain evidence="8 12">Sv</strain>
    </source>
</reference>
<comment type="subcellular location">
    <subcellularLocation>
        <location evidence="1 6">Mitochondrion matrix</location>
    </subcellularLocation>
</comment>